<dbReference type="EMBL" id="LDZY01000003">
    <property type="protein sequence ID" value="KLU67060.1"/>
    <property type="molecule type" value="Genomic_DNA"/>
</dbReference>
<dbReference type="Proteomes" id="UP000036356">
    <property type="component" value="Unassembled WGS sequence"/>
</dbReference>
<accession>A0A0J1FUF1</accession>
<organism evidence="2 3">
    <name type="scientific">Desulfosporosinus acididurans</name>
    <dbReference type="NCBI Taxonomy" id="476652"/>
    <lineage>
        <taxon>Bacteria</taxon>
        <taxon>Bacillati</taxon>
        <taxon>Bacillota</taxon>
        <taxon>Clostridia</taxon>
        <taxon>Eubacteriales</taxon>
        <taxon>Desulfitobacteriaceae</taxon>
        <taxon>Desulfosporosinus</taxon>
    </lineage>
</organism>
<dbReference type="RefSeq" id="WP_047808906.1">
    <property type="nucleotide sequence ID" value="NZ_LDZY01000003.1"/>
</dbReference>
<dbReference type="PATRIC" id="fig|476652.3.peg.1024"/>
<feature type="transmembrane region" description="Helical" evidence="1">
    <location>
        <begin position="91"/>
        <end position="109"/>
    </location>
</feature>
<keyword evidence="3" id="KW-1185">Reference proteome</keyword>
<evidence type="ECO:0000256" key="1">
    <source>
        <dbReference type="SAM" id="Phobius"/>
    </source>
</evidence>
<gene>
    <name evidence="2" type="ORF">DEAC_c09940</name>
</gene>
<keyword evidence="1" id="KW-0812">Transmembrane</keyword>
<protein>
    <recommendedName>
        <fullName evidence="4">ATP synthase I chain</fullName>
    </recommendedName>
</protein>
<feature type="transmembrane region" description="Helical" evidence="1">
    <location>
        <begin position="30"/>
        <end position="46"/>
    </location>
</feature>
<evidence type="ECO:0000313" key="3">
    <source>
        <dbReference type="Proteomes" id="UP000036356"/>
    </source>
</evidence>
<keyword evidence="1" id="KW-0472">Membrane</keyword>
<proteinExistence type="predicted"/>
<evidence type="ECO:0000313" key="2">
    <source>
        <dbReference type="EMBL" id="KLU67060.1"/>
    </source>
</evidence>
<dbReference type="AlphaFoldDB" id="A0A0J1FUF1"/>
<name>A0A0J1FUF1_9FIRM</name>
<evidence type="ECO:0008006" key="4">
    <source>
        <dbReference type="Google" id="ProtNLM"/>
    </source>
</evidence>
<keyword evidence="1" id="KW-1133">Transmembrane helix</keyword>
<reference evidence="2 3" key="1">
    <citation type="submission" date="2015-06" db="EMBL/GenBank/DDBJ databases">
        <title>Draft genome of the moderately acidophilic sulfate reducer Candidatus Desulfosporosinus acididurans strain M1.</title>
        <authorList>
            <person name="Poehlein A."/>
            <person name="Petzsch P."/>
            <person name="Johnson B.D."/>
            <person name="Schloemann M."/>
            <person name="Daniel R."/>
            <person name="Muehling M."/>
        </authorList>
    </citation>
    <scope>NUCLEOTIDE SEQUENCE [LARGE SCALE GENOMIC DNA]</scope>
    <source>
        <strain evidence="2 3">M1</strain>
    </source>
</reference>
<feature type="transmembrane region" description="Helical" evidence="1">
    <location>
        <begin position="67"/>
        <end position="85"/>
    </location>
</feature>
<dbReference type="STRING" id="476652.DEAC_c09940"/>
<sequence length="122" mass="13513">MRSSRVAFWGVTACLLLGFAVTGYQGFLGSLVGYWAGFGYTIWVYRDTLISSELDIHNAIRHMRRNFLSRLGVVTLIVAAVGRFQRGWLPGLALGIAVGLIISFITVAIQRNHLERGEEKNG</sequence>
<comment type="caution">
    <text evidence="2">The sequence shown here is derived from an EMBL/GenBank/DDBJ whole genome shotgun (WGS) entry which is preliminary data.</text>
</comment>